<gene>
    <name evidence="2" type="ORF">NEF87_002633</name>
</gene>
<dbReference type="Proteomes" id="UP001208689">
    <property type="component" value="Chromosome"/>
</dbReference>
<evidence type="ECO:0000313" key="2">
    <source>
        <dbReference type="EMBL" id="UYP46348.1"/>
    </source>
</evidence>
<dbReference type="InterPro" id="IPR006204">
    <property type="entry name" value="GHMP_kinase_N_dom"/>
</dbReference>
<dbReference type="PANTHER" id="PTHR42282">
    <property type="entry name" value="PANTOATE KINASE-RELATED"/>
    <property type="match status" value="1"/>
</dbReference>
<dbReference type="InterPro" id="IPR020568">
    <property type="entry name" value="Ribosomal_Su5_D2-typ_SF"/>
</dbReference>
<name>A0ABY6HS60_9ARCH</name>
<keyword evidence="3" id="KW-1185">Reference proteome</keyword>
<reference evidence="2" key="1">
    <citation type="submission" date="2022-09" db="EMBL/GenBank/DDBJ databases">
        <title>Actin cytoskeleton and complex cell architecture in an #Asgard archaeon.</title>
        <authorList>
            <person name="Ponce Toledo R.I."/>
            <person name="Schleper C."/>
            <person name="Rodrigues Oliveira T."/>
            <person name="Wollweber F."/>
            <person name="Xu J."/>
            <person name="Rittmann S."/>
            <person name="Klingl A."/>
            <person name="Pilhofer M."/>
        </authorList>
    </citation>
    <scope>NUCLEOTIDE SEQUENCE</scope>
    <source>
        <strain evidence="2">B-35</strain>
    </source>
</reference>
<dbReference type="EMBL" id="CP104013">
    <property type="protein sequence ID" value="UYP46348.1"/>
    <property type="molecule type" value="Genomic_DNA"/>
</dbReference>
<proteinExistence type="predicted"/>
<evidence type="ECO:0000313" key="3">
    <source>
        <dbReference type="Proteomes" id="UP001208689"/>
    </source>
</evidence>
<dbReference type="Gene3D" id="3.30.230.10">
    <property type="match status" value="1"/>
</dbReference>
<dbReference type="InterPro" id="IPR012043">
    <property type="entry name" value="PoK"/>
</dbReference>
<dbReference type="InterPro" id="IPR014721">
    <property type="entry name" value="Ribsml_uS5_D2-typ_fold_subgr"/>
</dbReference>
<dbReference type="Pfam" id="PF00288">
    <property type="entry name" value="GHMP_kinases_N"/>
    <property type="match status" value="1"/>
</dbReference>
<evidence type="ECO:0000259" key="1">
    <source>
        <dbReference type="Pfam" id="PF00288"/>
    </source>
</evidence>
<protein>
    <recommendedName>
        <fullName evidence="1">GHMP kinase N-terminal domain-containing protein</fullName>
    </recommendedName>
</protein>
<dbReference type="PANTHER" id="PTHR42282:SF1">
    <property type="entry name" value="PANTOATE KINASE"/>
    <property type="match status" value="1"/>
</dbReference>
<sequence>MNSTKIKSSSNRVEVWVPLRISGFFQMQDPSNQHEYRNSDDFVKIGSRGGGPALNAFGKTVIIRQKYSESHPIPNKMQYSIFIDGIDCTSKANTSRSAIELMKSYLNGTDSLIVYHTFDLPQGSGYGSSGAGALGITFGLNKLYKLGLSNDELGKYAHIAEVMNHTGLGTVGGQFVGGLSISLQPGFPFNMQKIEIPSGIRIVVGSFGPISTRFILTDTNYKQLIHLKGRKAMKRMKADFSLLNYMFVCKKFLIETQLLERLNLMDLKSLISALNQISHFGASMNMLGKSVFCICHSSEVEAVKKEFMRFSSIVALQILKICDKGPFFIE</sequence>
<dbReference type="SUPFAM" id="SSF54211">
    <property type="entry name" value="Ribosomal protein S5 domain 2-like"/>
    <property type="match status" value="1"/>
</dbReference>
<accession>A0ABY6HS60</accession>
<feature type="domain" description="GHMP kinase N-terminal" evidence="1">
    <location>
        <begin position="97"/>
        <end position="164"/>
    </location>
</feature>
<organism evidence="2 3">
    <name type="scientific">Candidatus Lokiarchaeum ossiferum</name>
    <dbReference type="NCBI Taxonomy" id="2951803"/>
    <lineage>
        <taxon>Archaea</taxon>
        <taxon>Promethearchaeati</taxon>
        <taxon>Promethearchaeota</taxon>
        <taxon>Promethearchaeia</taxon>
        <taxon>Promethearchaeales</taxon>
        <taxon>Promethearchaeaceae</taxon>
        <taxon>Candidatus Lokiarchaeum</taxon>
    </lineage>
</organism>